<dbReference type="InterPro" id="IPR016181">
    <property type="entry name" value="Acyl_CoA_acyltransferase"/>
</dbReference>
<dbReference type="PANTHER" id="PTHR30420:SF1">
    <property type="entry name" value="ARGININE N-SUCCINYLTRANSFERASE"/>
    <property type="match status" value="1"/>
</dbReference>
<accession>A0A3N9TCC3</accession>
<dbReference type="SUPFAM" id="SSF55729">
    <property type="entry name" value="Acyl-CoA N-acyltransferases (Nat)"/>
    <property type="match status" value="1"/>
</dbReference>
<dbReference type="OrthoDB" id="21121at2"/>
<reference evidence="4 5" key="1">
    <citation type="submission" date="2018-11" db="EMBL/GenBank/DDBJ databases">
        <title>Vibrio LJC006 sp. nov., isolated from seawater during the bloom of the enteromorpha.</title>
        <authorList>
            <person name="Liang J."/>
        </authorList>
    </citation>
    <scope>NUCLEOTIDE SEQUENCE [LARGE SCALE GENOMIC DNA]</scope>
    <source>
        <strain evidence="4 5">LJC006</strain>
    </source>
</reference>
<evidence type="ECO:0000256" key="1">
    <source>
        <dbReference type="ARBA" id="ARBA00022503"/>
    </source>
</evidence>
<keyword evidence="3" id="KW-0012">Acyltransferase</keyword>
<organism evidence="4 5">
    <name type="scientific">Vibrio viridaestus</name>
    <dbReference type="NCBI Taxonomy" id="2487322"/>
    <lineage>
        <taxon>Bacteria</taxon>
        <taxon>Pseudomonadati</taxon>
        <taxon>Pseudomonadota</taxon>
        <taxon>Gammaproteobacteria</taxon>
        <taxon>Vibrionales</taxon>
        <taxon>Vibrionaceae</taxon>
        <taxon>Vibrio</taxon>
    </lineage>
</organism>
<dbReference type="InterPro" id="IPR007041">
    <property type="entry name" value="Arg_succinylTrfase_AstA/AruG"/>
</dbReference>
<proteinExistence type="predicted"/>
<evidence type="ECO:0000313" key="4">
    <source>
        <dbReference type="EMBL" id="RQW61811.1"/>
    </source>
</evidence>
<keyword evidence="1" id="KW-0056">Arginine metabolism</keyword>
<dbReference type="GO" id="GO:0006527">
    <property type="term" value="P:L-arginine catabolic process"/>
    <property type="evidence" value="ECO:0007669"/>
    <property type="project" value="InterPro"/>
</dbReference>
<evidence type="ECO:0000313" key="5">
    <source>
        <dbReference type="Proteomes" id="UP000281112"/>
    </source>
</evidence>
<comment type="caution">
    <text evidence="4">The sequence shown here is derived from an EMBL/GenBank/DDBJ whole genome shotgun (WGS) entry which is preliminary data.</text>
</comment>
<dbReference type="Pfam" id="PF04958">
    <property type="entry name" value="AstA"/>
    <property type="match status" value="1"/>
</dbReference>
<dbReference type="AlphaFoldDB" id="A0A3N9TCC3"/>
<dbReference type="Proteomes" id="UP000281112">
    <property type="component" value="Unassembled WGS sequence"/>
</dbReference>
<dbReference type="EMBL" id="RJVQ01000009">
    <property type="protein sequence ID" value="RQW61811.1"/>
    <property type="molecule type" value="Genomic_DNA"/>
</dbReference>
<keyword evidence="5" id="KW-1185">Reference proteome</keyword>
<protein>
    <submittedName>
        <fullName evidence="4">Arginine N-succinyltransferase</fullName>
    </submittedName>
</protein>
<dbReference type="NCBIfam" id="TIGR03243">
    <property type="entry name" value="arg_catab_AOST"/>
    <property type="match status" value="1"/>
</dbReference>
<dbReference type="RefSeq" id="WP_124938410.1">
    <property type="nucleotide sequence ID" value="NZ_RJVQ01000009.1"/>
</dbReference>
<name>A0A3N9TCC3_9VIBR</name>
<dbReference type="GO" id="GO:0008791">
    <property type="term" value="F:arginine N-succinyltransferase activity"/>
    <property type="evidence" value="ECO:0007669"/>
    <property type="project" value="InterPro"/>
</dbReference>
<sequence>MIILRPARLSDINQVERLADESGTLVCTLPAMRELLVKKIERSNLSFEQDVLSPGEEFYFFVLEEIDTGQILGTGAINALAGFREPFYSFRNDTMIHSSRELNVHSRIHALKLNHDLSDHSQLSTFYVVPSLKETLYPSLVTLGRLLFMTISPERFTNEWIAVLPGIADGNGRAPFWEHVGRKFFDIDYSQVEYYHGTLEKTFIAELMPHYPLYVPLIEEEAQSVMGQVHPDAELQCNLLSDAGFEPDKYIEIFDGGPILTSPRSNIFAGDYVKQAIVTHKITDNPTVACLVAYFAEDGFRAFITEASFEAEKIYISVDVMKTFSIKEGEQVWFIAL</sequence>
<evidence type="ECO:0000256" key="3">
    <source>
        <dbReference type="ARBA" id="ARBA00023315"/>
    </source>
</evidence>
<evidence type="ECO:0000256" key="2">
    <source>
        <dbReference type="ARBA" id="ARBA00022679"/>
    </source>
</evidence>
<gene>
    <name evidence="4" type="ORF">EES38_17025</name>
</gene>
<keyword evidence="2 4" id="KW-0808">Transferase</keyword>
<dbReference type="PANTHER" id="PTHR30420">
    <property type="entry name" value="N-SUCCINYLARGININE DIHYDROLASE"/>
    <property type="match status" value="1"/>
</dbReference>